<protein>
    <submittedName>
        <fullName evidence="1">Uncharacterized protein</fullName>
    </submittedName>
</protein>
<accession>A0ABV0XIQ2</accession>
<evidence type="ECO:0000313" key="1">
    <source>
        <dbReference type="EMBL" id="MEQ2281344.1"/>
    </source>
</evidence>
<name>A0ABV0XIQ2_9TELE</name>
<sequence length="83" mass="9042">MGRRISVLLESSRNEPGASQRNFWLLGKPDAGSSPLRKLFHHLMDTTTLCPTCERAAVNRCGAPAVCQAATALQLRQPASRHS</sequence>
<evidence type="ECO:0000313" key="2">
    <source>
        <dbReference type="Proteomes" id="UP001469553"/>
    </source>
</evidence>
<organism evidence="1 2">
    <name type="scientific">Ameca splendens</name>
    <dbReference type="NCBI Taxonomy" id="208324"/>
    <lineage>
        <taxon>Eukaryota</taxon>
        <taxon>Metazoa</taxon>
        <taxon>Chordata</taxon>
        <taxon>Craniata</taxon>
        <taxon>Vertebrata</taxon>
        <taxon>Euteleostomi</taxon>
        <taxon>Actinopterygii</taxon>
        <taxon>Neopterygii</taxon>
        <taxon>Teleostei</taxon>
        <taxon>Neoteleostei</taxon>
        <taxon>Acanthomorphata</taxon>
        <taxon>Ovalentaria</taxon>
        <taxon>Atherinomorphae</taxon>
        <taxon>Cyprinodontiformes</taxon>
        <taxon>Goodeidae</taxon>
        <taxon>Ameca</taxon>
    </lineage>
</organism>
<keyword evidence="2" id="KW-1185">Reference proteome</keyword>
<reference evidence="1 2" key="1">
    <citation type="submission" date="2021-06" db="EMBL/GenBank/DDBJ databases">
        <authorList>
            <person name="Palmer J.M."/>
        </authorList>
    </citation>
    <scope>NUCLEOTIDE SEQUENCE [LARGE SCALE GENOMIC DNA]</scope>
    <source>
        <strain evidence="1 2">AS_MEX2019</strain>
        <tissue evidence="1">Muscle</tissue>
    </source>
</reference>
<comment type="caution">
    <text evidence="1">The sequence shown here is derived from an EMBL/GenBank/DDBJ whole genome shotgun (WGS) entry which is preliminary data.</text>
</comment>
<dbReference type="Proteomes" id="UP001469553">
    <property type="component" value="Unassembled WGS sequence"/>
</dbReference>
<dbReference type="EMBL" id="JAHRIP010003317">
    <property type="protein sequence ID" value="MEQ2281344.1"/>
    <property type="molecule type" value="Genomic_DNA"/>
</dbReference>
<proteinExistence type="predicted"/>
<gene>
    <name evidence="1" type="ORF">AMECASPLE_029225</name>
</gene>